<evidence type="ECO:0000256" key="4">
    <source>
        <dbReference type="SAM" id="SignalP"/>
    </source>
</evidence>
<dbReference type="Gene3D" id="3.40.50.1820">
    <property type="entry name" value="alpha/beta hydrolase"/>
    <property type="match status" value="1"/>
</dbReference>
<evidence type="ECO:0000313" key="5">
    <source>
        <dbReference type="EMBL" id="MFC1429543.1"/>
    </source>
</evidence>
<dbReference type="PANTHER" id="PTHR43037:SF1">
    <property type="entry name" value="BLL1128 PROTEIN"/>
    <property type="match status" value="1"/>
</dbReference>
<dbReference type="RefSeq" id="WP_380548217.1">
    <property type="nucleotide sequence ID" value="NZ_JBHEZY010000001.1"/>
</dbReference>
<dbReference type="InterPro" id="IPR050955">
    <property type="entry name" value="Plant_Biomass_Hydrol_Est"/>
</dbReference>
<reference evidence="5 6" key="1">
    <citation type="submission" date="2024-09" db="EMBL/GenBank/DDBJ databases">
        <authorList>
            <person name="Lee S.D."/>
        </authorList>
    </citation>
    <scope>NUCLEOTIDE SEQUENCE [LARGE SCALE GENOMIC DNA]</scope>
    <source>
        <strain evidence="5 6">N1-3</strain>
    </source>
</reference>
<dbReference type="NCBIfam" id="TIGR01840">
    <property type="entry name" value="esterase_phb"/>
    <property type="match status" value="1"/>
</dbReference>
<dbReference type="Pfam" id="PF10503">
    <property type="entry name" value="Esterase_PHB"/>
    <property type="match status" value="1"/>
</dbReference>
<accession>A0ABV6WU72</accession>
<evidence type="ECO:0000256" key="1">
    <source>
        <dbReference type="ARBA" id="ARBA00022729"/>
    </source>
</evidence>
<dbReference type="PANTHER" id="PTHR43037">
    <property type="entry name" value="UNNAMED PRODUCT-RELATED"/>
    <property type="match status" value="1"/>
</dbReference>
<proteinExistence type="predicted"/>
<dbReference type="InterPro" id="IPR029058">
    <property type="entry name" value="AB_hydrolase_fold"/>
</dbReference>
<dbReference type="SUPFAM" id="SSF53474">
    <property type="entry name" value="alpha/beta-Hydrolases"/>
    <property type="match status" value="2"/>
</dbReference>
<organism evidence="5 6">
    <name type="scientific">Streptacidiphilus alkalitolerans</name>
    <dbReference type="NCBI Taxonomy" id="3342712"/>
    <lineage>
        <taxon>Bacteria</taxon>
        <taxon>Bacillati</taxon>
        <taxon>Actinomycetota</taxon>
        <taxon>Actinomycetes</taxon>
        <taxon>Kitasatosporales</taxon>
        <taxon>Streptomycetaceae</taxon>
        <taxon>Streptacidiphilus</taxon>
    </lineage>
</organism>
<gene>
    <name evidence="5" type="ORF">ACEZDB_02595</name>
</gene>
<dbReference type="Proteomes" id="UP001592530">
    <property type="component" value="Unassembled WGS sequence"/>
</dbReference>
<feature type="compositionally biased region" description="Pro residues" evidence="3">
    <location>
        <begin position="356"/>
        <end position="370"/>
    </location>
</feature>
<feature type="chain" id="PRO_5046988201" evidence="4">
    <location>
        <begin position="32"/>
        <end position="437"/>
    </location>
</feature>
<name>A0ABV6WU72_9ACTN</name>
<feature type="region of interest" description="Disordered" evidence="3">
    <location>
        <begin position="339"/>
        <end position="371"/>
    </location>
</feature>
<sequence length="437" mass="45392">MFSGLLRSRRTVSRLAPAVVLGLVAAGLAVAAGGGQAAAATGSFQQVSSFGSNPGGLQMFSYLSSAPQSRAPLVVALHGCTQTATGYHQDSGWQKYADQWGFDVVYPQQTSTNNSSECFDFFDPAQDSRGQGGAASVLQMVQYMEAHYSIDASRVYVTGLSAGGGLTSELLADYPDVFAGGAVDSGLPAQCATGGSASAYTCMGGAVNKTVAQWAKLATDSDPGWTGPWPRVAIWQGTSDYTVNQANATELRDQWTGVWGISQTPSSTRTLTGGTTESDYNDSSGRPAVQTYFISGMGHGLAVNPGSGADQCGATGAYFLGSICSSYYTALFWGLDQSSGSTPTPTPTPTATATPTPTPTATPTPTPTPTPTSTFKPLCFSTDNYHQVTAGRATQNLGYVYALGSQQNMGLYNLFVTHTLEETSPGYYVIADSGCPA</sequence>
<evidence type="ECO:0000313" key="6">
    <source>
        <dbReference type="Proteomes" id="UP001592530"/>
    </source>
</evidence>
<keyword evidence="1 4" id="KW-0732">Signal</keyword>
<protein>
    <submittedName>
        <fullName evidence="5">PHB depolymerase family esterase</fullName>
    </submittedName>
</protein>
<dbReference type="EMBL" id="JBHEZY010000001">
    <property type="protein sequence ID" value="MFC1429543.1"/>
    <property type="molecule type" value="Genomic_DNA"/>
</dbReference>
<keyword evidence="2" id="KW-0378">Hydrolase</keyword>
<evidence type="ECO:0000256" key="2">
    <source>
        <dbReference type="ARBA" id="ARBA00022801"/>
    </source>
</evidence>
<evidence type="ECO:0000256" key="3">
    <source>
        <dbReference type="SAM" id="MobiDB-lite"/>
    </source>
</evidence>
<dbReference type="InterPro" id="IPR010126">
    <property type="entry name" value="Esterase_phb"/>
</dbReference>
<feature type="signal peptide" evidence="4">
    <location>
        <begin position="1"/>
        <end position="31"/>
    </location>
</feature>
<comment type="caution">
    <text evidence="5">The sequence shown here is derived from an EMBL/GenBank/DDBJ whole genome shotgun (WGS) entry which is preliminary data.</text>
</comment>